<accession>A0A0U3PKJ1</accession>
<name>A0A0U3PKJ1_9HYPH</name>
<reference evidence="1 2" key="1">
    <citation type="submission" date="2015-10" db="EMBL/GenBank/DDBJ databases">
        <title>The world's first case of liver abscess caused by Pannonibacter phragmitetus.</title>
        <authorList>
            <person name="Ming D."/>
            <person name="Wang M."/>
            <person name="Zhou Y."/>
            <person name="Jiang T."/>
            <person name="Hu S."/>
        </authorList>
    </citation>
    <scope>NUCLEOTIDE SEQUENCE [LARGE SCALE GENOMIC DNA]</scope>
    <source>
        <strain evidence="1 2">31801</strain>
    </source>
</reference>
<evidence type="ECO:0000313" key="1">
    <source>
        <dbReference type="EMBL" id="ALV28108.1"/>
    </source>
</evidence>
<dbReference type="Proteomes" id="UP000064921">
    <property type="component" value="Chromosome"/>
</dbReference>
<evidence type="ECO:0008006" key="3">
    <source>
        <dbReference type="Google" id="ProtNLM"/>
    </source>
</evidence>
<gene>
    <name evidence="1" type="ORF">APZ00_14430</name>
</gene>
<protein>
    <recommendedName>
        <fullName evidence="3">Serine protease</fullName>
    </recommendedName>
</protein>
<dbReference type="Pfam" id="PF13365">
    <property type="entry name" value="Trypsin_2"/>
    <property type="match status" value="1"/>
</dbReference>
<dbReference type="InterPro" id="IPR009003">
    <property type="entry name" value="Peptidase_S1_PA"/>
</dbReference>
<dbReference type="SUPFAM" id="SSF50494">
    <property type="entry name" value="Trypsin-like serine proteases"/>
    <property type="match status" value="1"/>
</dbReference>
<dbReference type="AlphaFoldDB" id="A0A0U3PKJ1"/>
<dbReference type="RefSeq" id="WP_058899352.1">
    <property type="nucleotide sequence ID" value="NZ_CP013068.1"/>
</dbReference>
<keyword evidence="2" id="KW-1185">Reference proteome</keyword>
<dbReference type="EMBL" id="CP013068">
    <property type="protein sequence ID" value="ALV28108.1"/>
    <property type="molecule type" value="Genomic_DNA"/>
</dbReference>
<proteinExistence type="predicted"/>
<organism evidence="1 2">
    <name type="scientific">Pannonibacter phragmitetus</name>
    <dbReference type="NCBI Taxonomy" id="121719"/>
    <lineage>
        <taxon>Bacteria</taxon>
        <taxon>Pseudomonadati</taxon>
        <taxon>Pseudomonadota</taxon>
        <taxon>Alphaproteobacteria</taxon>
        <taxon>Hyphomicrobiales</taxon>
        <taxon>Stappiaceae</taxon>
        <taxon>Pannonibacter</taxon>
    </lineage>
</organism>
<sequence>MNVTTSLKPNCDHCAKTDLRHRFALAAAFFLTLAFFCQPVAVKAQPACGTELGLDFGHPQLGQSEWRDLAHALLRVENGTSNGTGHGTAFLIDNKRGIYLTAAHVVEVIEAGEMSANGRAPLAGRNPMLARDPLPLRVLAKVMTEAPQGQLHPLHEDFAVLQLIDPTPVTSITPFELAFERPGRSTGFRFYGYGLSNSQDLTPRASAVPQSFDPHSPAPLYRLAGEVREGDSGAPVFDDKGIVYGIVMGAQGHNFALFHPLQLYLEHLFALQPPPGDDRLDTTAFAEQSLEQRRSSLTLMLDARPRSNRITNIALVNFIAELDRTGRLLEIPAELIDCPLYYAVSERMITQHALPLLNHRVRIKYTNLSPAMTVQQALRQAQILEQSGEIAEASAYFTVAAEAASAQVAAIASRPTGQKALFASIGRAKASTDSTTGWLASDGAGTPVEYLTLLEDTMSSLNVPAGTPNLAIAQLDSRRLTGYGSDSFAVSLHDYSLALAGQARMAQQLQLNEFDSTASAALRAATLSAAVAHNPNWQTRALDTLATNALTFDQPDLASRAFAELWARGIKNKAVQQGFENSTALAPASPNRSLTIRQATGLRPIDMLGLSSGRVALERPGGS</sequence>
<dbReference type="Gene3D" id="2.40.10.120">
    <property type="match status" value="1"/>
</dbReference>
<dbReference type="KEGG" id="pphr:APZ00_14430"/>
<evidence type="ECO:0000313" key="2">
    <source>
        <dbReference type="Proteomes" id="UP000064921"/>
    </source>
</evidence>